<dbReference type="Proteomes" id="UP000820818">
    <property type="component" value="Linkage Group LG9"/>
</dbReference>
<comment type="caution">
    <text evidence="3">The sequence shown here is derived from an EMBL/GenBank/DDBJ whole genome shotgun (WGS) entry which is preliminary data.</text>
</comment>
<keyword evidence="2" id="KW-0732">Signal</keyword>
<feature type="region of interest" description="Disordered" evidence="1">
    <location>
        <begin position="216"/>
        <end position="277"/>
    </location>
</feature>
<feature type="signal peptide" evidence="2">
    <location>
        <begin position="1"/>
        <end position="26"/>
    </location>
</feature>
<feature type="compositionally biased region" description="Low complexity" evidence="1">
    <location>
        <begin position="253"/>
        <end position="266"/>
    </location>
</feature>
<name>A0AAD5KIX5_9CRUS</name>
<reference evidence="3 4" key="1">
    <citation type="submission" date="2022-05" db="EMBL/GenBank/DDBJ databases">
        <title>A multi-omics perspective on studying reproductive biology in Daphnia sinensis.</title>
        <authorList>
            <person name="Jia J."/>
        </authorList>
    </citation>
    <scope>NUCLEOTIDE SEQUENCE [LARGE SCALE GENOMIC DNA]</scope>
    <source>
        <strain evidence="3 4">WSL</strain>
    </source>
</reference>
<dbReference type="EMBL" id="WJBH02000009">
    <property type="protein sequence ID" value="KAI9553386.1"/>
    <property type="molecule type" value="Genomic_DNA"/>
</dbReference>
<evidence type="ECO:0000256" key="1">
    <source>
        <dbReference type="SAM" id="MobiDB-lite"/>
    </source>
</evidence>
<evidence type="ECO:0000313" key="4">
    <source>
        <dbReference type="Proteomes" id="UP000820818"/>
    </source>
</evidence>
<feature type="chain" id="PRO_5041901568" evidence="2">
    <location>
        <begin position="27"/>
        <end position="290"/>
    </location>
</feature>
<gene>
    <name evidence="3" type="ORF">GHT06_021287</name>
</gene>
<feature type="compositionally biased region" description="Low complexity" evidence="1">
    <location>
        <begin position="142"/>
        <end position="155"/>
    </location>
</feature>
<protein>
    <submittedName>
        <fullName evidence="3">Uncharacterized protein</fullName>
    </submittedName>
</protein>
<proteinExistence type="predicted"/>
<keyword evidence="4" id="KW-1185">Reference proteome</keyword>
<evidence type="ECO:0000313" key="3">
    <source>
        <dbReference type="EMBL" id="KAI9553386.1"/>
    </source>
</evidence>
<organism evidence="3 4">
    <name type="scientific">Daphnia sinensis</name>
    <dbReference type="NCBI Taxonomy" id="1820382"/>
    <lineage>
        <taxon>Eukaryota</taxon>
        <taxon>Metazoa</taxon>
        <taxon>Ecdysozoa</taxon>
        <taxon>Arthropoda</taxon>
        <taxon>Crustacea</taxon>
        <taxon>Branchiopoda</taxon>
        <taxon>Diplostraca</taxon>
        <taxon>Cladocera</taxon>
        <taxon>Anomopoda</taxon>
        <taxon>Daphniidae</taxon>
        <taxon>Daphnia</taxon>
        <taxon>Daphnia similis group</taxon>
    </lineage>
</organism>
<evidence type="ECO:0000256" key="2">
    <source>
        <dbReference type="SAM" id="SignalP"/>
    </source>
</evidence>
<dbReference type="AlphaFoldDB" id="A0AAD5KIX5"/>
<sequence length="290" mass="31668">MLRLTKVRNTAFVVCLLLIQLAVCSAGPTRSSNSIADKLRTLANIRRTTRHYPYALQAYYRTNDANELNYAADTNEIATTEEFLVVEPEMNTESSGIHDPVHSFGSPVESHHLSHSVTTESPAFTDFQDSFHSVSNDRESAPENPSDSLSPPLLPTVPSDAVHLPFTYPSVNATSFPSATYIGIGSLPLMPIEAVQHNLPGQVNNGGVVPLDWNQKENSTPPSYTDSPVSVNHSTDDSGTSYIVSTVPTKIGSSSRRPFGSSPQPRELGFPPVSNTHENFDVQVNWAEFR</sequence>
<accession>A0AAD5KIX5</accession>
<feature type="region of interest" description="Disordered" evidence="1">
    <location>
        <begin position="132"/>
        <end position="155"/>
    </location>
</feature>
<feature type="compositionally biased region" description="Polar residues" evidence="1">
    <location>
        <begin position="216"/>
        <end position="252"/>
    </location>
</feature>